<feature type="signal peptide" evidence="4">
    <location>
        <begin position="1"/>
        <end position="26"/>
    </location>
</feature>
<sequence length="688" mass="75236">MKWKKAAMVILAATLVCQPMSVFADAAPDGMTDASQTAAAQGGAWEAWCDKWETIKNDWTQVSMSPGADETQMNFAWYSKDGENTGFVYGTESDLSDGQAVEPVQTAAQSGYTSNKVTLKDLQPGTTYYYQVEGKETASFTTDDDTSDFSFIFVGDPQIGSSNEEKAKTPEDIQKPTFLTAQSEAVRNDTFNWNYTLNRAYAKTGNKANFILSSGDQIQTNAKKVDDNTISETEYAGYLSPELMKNVPVATTVGNHDADNANYTYHFNTANMSSLGDNGYVGGDYYFTYGDALFIILNTQDTNVSEHKQFIEETVNANQDCKWRIVTLHQDIYGSAEHSNEPEITNLRYSLVPIFEANDIDIVLTGHDHAYSRSKLLKGGQSTYEYTDDEFDEMLDRDMDAGENPETRFEAPGNIQDDTTDPAEQKYLEYLHSVMDDDAVESLTDGQDAAVNPEGIMYLTAGSSSGSKYYDLVPRQQTYIASRWQQDVPTYSVIDVTETSLTLNTYRTDTDEKIDTQFMIVKSADHSQLSGLIEEAGALKEDDYTADSFSALQQALEAAKTVNDNAQATEEELSNAYTALKSAMDALEKKATQGPADTEDPSDPSGTQGGTTDPTQDPTTQDPTTQNPATQNPTGQTTDTKAPGVNAKPQTTKPVQTGDSTNVVIPAAVLAAAAAIGGTTIYIRRKKK</sequence>
<dbReference type="GO" id="GO:0003993">
    <property type="term" value="F:acid phosphatase activity"/>
    <property type="evidence" value="ECO:0007669"/>
    <property type="project" value="InterPro"/>
</dbReference>
<dbReference type="InterPro" id="IPR004843">
    <property type="entry name" value="Calcineurin-like_PHP"/>
</dbReference>
<dbReference type="AlphaFoldDB" id="A0A9D2T2A2"/>
<dbReference type="Gene3D" id="1.20.1270.90">
    <property type="entry name" value="AF1782-like"/>
    <property type="match status" value="1"/>
</dbReference>
<organism evidence="7 8">
    <name type="scientific">Candidatus Mediterraneibacter gallistercoris</name>
    <dbReference type="NCBI Taxonomy" id="2838671"/>
    <lineage>
        <taxon>Bacteria</taxon>
        <taxon>Bacillati</taxon>
        <taxon>Bacillota</taxon>
        <taxon>Clostridia</taxon>
        <taxon>Lachnospirales</taxon>
        <taxon>Lachnospiraceae</taxon>
        <taxon>Mediterraneibacter</taxon>
    </lineage>
</organism>
<dbReference type="Gene3D" id="3.60.21.10">
    <property type="match status" value="1"/>
</dbReference>
<dbReference type="InterPro" id="IPR039331">
    <property type="entry name" value="PAPs-like"/>
</dbReference>
<keyword evidence="3" id="KW-0472">Membrane</keyword>
<dbReference type="Pfam" id="PF07554">
    <property type="entry name" value="FIVAR"/>
    <property type="match status" value="1"/>
</dbReference>
<gene>
    <name evidence="7" type="ORF">H9756_12505</name>
</gene>
<dbReference type="Gene3D" id="2.60.40.380">
    <property type="entry name" value="Purple acid phosphatase-like, N-terminal"/>
    <property type="match status" value="1"/>
</dbReference>
<dbReference type="SUPFAM" id="SSF56300">
    <property type="entry name" value="Metallo-dependent phosphatases"/>
    <property type="match status" value="1"/>
</dbReference>
<feature type="compositionally biased region" description="Low complexity" evidence="2">
    <location>
        <begin position="603"/>
        <end position="638"/>
    </location>
</feature>
<name>A0A9D2T2A2_9FIRM</name>
<dbReference type="InterPro" id="IPR015914">
    <property type="entry name" value="PAPs_N"/>
</dbReference>
<evidence type="ECO:0000259" key="5">
    <source>
        <dbReference type="Pfam" id="PF00149"/>
    </source>
</evidence>
<dbReference type="GO" id="GO:0046872">
    <property type="term" value="F:metal ion binding"/>
    <property type="evidence" value="ECO:0007669"/>
    <property type="project" value="InterPro"/>
</dbReference>
<feature type="region of interest" description="Disordered" evidence="2">
    <location>
        <begin position="588"/>
        <end position="661"/>
    </location>
</feature>
<dbReference type="EMBL" id="DWWI01000262">
    <property type="protein sequence ID" value="HJC44473.1"/>
    <property type="molecule type" value="Genomic_DNA"/>
</dbReference>
<evidence type="ECO:0000313" key="8">
    <source>
        <dbReference type="Proteomes" id="UP000823895"/>
    </source>
</evidence>
<dbReference type="SUPFAM" id="SSF49363">
    <property type="entry name" value="Purple acid phosphatase, N-terminal domain"/>
    <property type="match status" value="1"/>
</dbReference>
<protein>
    <submittedName>
        <fullName evidence="7">Metallophosphoesterase</fullName>
    </submittedName>
</protein>
<keyword evidence="3" id="KW-1133">Transmembrane helix</keyword>
<reference evidence="7" key="2">
    <citation type="submission" date="2021-04" db="EMBL/GenBank/DDBJ databases">
        <authorList>
            <person name="Gilroy R."/>
        </authorList>
    </citation>
    <scope>NUCLEOTIDE SEQUENCE</scope>
    <source>
        <strain evidence="7">CHK165-2605</strain>
    </source>
</reference>
<evidence type="ECO:0000256" key="1">
    <source>
        <dbReference type="ARBA" id="ARBA00022729"/>
    </source>
</evidence>
<evidence type="ECO:0000256" key="3">
    <source>
        <dbReference type="SAM" id="Phobius"/>
    </source>
</evidence>
<proteinExistence type="predicted"/>
<accession>A0A9D2T2A2</accession>
<dbReference type="NCBIfam" id="TIGR01167">
    <property type="entry name" value="LPXTG_anchor"/>
    <property type="match status" value="1"/>
</dbReference>
<comment type="caution">
    <text evidence="7">The sequence shown here is derived from an EMBL/GenBank/DDBJ whole genome shotgun (WGS) entry which is preliminary data.</text>
</comment>
<dbReference type="InterPro" id="IPR029052">
    <property type="entry name" value="Metallo-depent_PP-like"/>
</dbReference>
<dbReference type="InterPro" id="IPR008963">
    <property type="entry name" value="Purple_acid_Pase-like_N"/>
</dbReference>
<evidence type="ECO:0000313" key="7">
    <source>
        <dbReference type="EMBL" id="HJC44473.1"/>
    </source>
</evidence>
<evidence type="ECO:0000256" key="4">
    <source>
        <dbReference type="SAM" id="SignalP"/>
    </source>
</evidence>
<dbReference type="PANTHER" id="PTHR22953">
    <property type="entry name" value="ACID PHOSPHATASE RELATED"/>
    <property type="match status" value="1"/>
</dbReference>
<feature type="transmembrane region" description="Helical" evidence="3">
    <location>
        <begin position="663"/>
        <end position="683"/>
    </location>
</feature>
<dbReference type="Proteomes" id="UP000823895">
    <property type="component" value="Unassembled WGS sequence"/>
</dbReference>
<evidence type="ECO:0000256" key="2">
    <source>
        <dbReference type="SAM" id="MobiDB-lite"/>
    </source>
</evidence>
<feature type="chain" id="PRO_5039632974" evidence="4">
    <location>
        <begin position="27"/>
        <end position="688"/>
    </location>
</feature>
<keyword evidence="1 4" id="KW-0732">Signal</keyword>
<feature type="compositionally biased region" description="Polar residues" evidence="2">
    <location>
        <begin position="648"/>
        <end position="661"/>
    </location>
</feature>
<evidence type="ECO:0000259" key="6">
    <source>
        <dbReference type="Pfam" id="PF16656"/>
    </source>
</evidence>
<feature type="domain" description="Purple acid phosphatase N-terminal" evidence="6">
    <location>
        <begin position="61"/>
        <end position="141"/>
    </location>
</feature>
<reference evidence="7" key="1">
    <citation type="journal article" date="2021" name="PeerJ">
        <title>Extensive microbial diversity within the chicken gut microbiome revealed by metagenomics and culture.</title>
        <authorList>
            <person name="Gilroy R."/>
            <person name="Ravi A."/>
            <person name="Getino M."/>
            <person name="Pursley I."/>
            <person name="Horton D.L."/>
            <person name="Alikhan N.F."/>
            <person name="Baker D."/>
            <person name="Gharbi K."/>
            <person name="Hall N."/>
            <person name="Watson M."/>
            <person name="Adriaenssens E.M."/>
            <person name="Foster-Nyarko E."/>
            <person name="Jarju S."/>
            <person name="Secka A."/>
            <person name="Antonio M."/>
            <person name="Oren A."/>
            <person name="Chaudhuri R.R."/>
            <person name="La Ragione R."/>
            <person name="Hildebrand F."/>
            <person name="Pallen M.J."/>
        </authorList>
    </citation>
    <scope>NUCLEOTIDE SEQUENCE</scope>
    <source>
        <strain evidence="7">CHK165-2605</strain>
    </source>
</reference>
<feature type="domain" description="Calcineurin-like phosphoesterase" evidence="5">
    <location>
        <begin position="203"/>
        <end position="371"/>
    </location>
</feature>
<keyword evidence="3" id="KW-0812">Transmembrane</keyword>
<dbReference type="Pfam" id="PF16656">
    <property type="entry name" value="Pur_ac_phosph_N"/>
    <property type="match status" value="1"/>
</dbReference>
<dbReference type="PANTHER" id="PTHR22953:SF153">
    <property type="entry name" value="PURPLE ACID PHOSPHATASE"/>
    <property type="match status" value="1"/>
</dbReference>
<dbReference type="Pfam" id="PF00149">
    <property type="entry name" value="Metallophos"/>
    <property type="match status" value="1"/>
</dbReference>